<feature type="compositionally biased region" description="Basic and acidic residues" evidence="1">
    <location>
        <begin position="304"/>
        <end position="316"/>
    </location>
</feature>
<feature type="compositionally biased region" description="Polar residues" evidence="1">
    <location>
        <begin position="43"/>
        <end position="60"/>
    </location>
</feature>
<feature type="region of interest" description="Disordered" evidence="1">
    <location>
        <begin position="1"/>
        <end position="96"/>
    </location>
</feature>
<accession>A1ZK47</accession>
<organism evidence="2 3">
    <name type="scientific">Microscilla marina ATCC 23134</name>
    <dbReference type="NCBI Taxonomy" id="313606"/>
    <lineage>
        <taxon>Bacteria</taxon>
        <taxon>Pseudomonadati</taxon>
        <taxon>Bacteroidota</taxon>
        <taxon>Cytophagia</taxon>
        <taxon>Cytophagales</taxon>
        <taxon>Microscillaceae</taxon>
        <taxon>Microscilla</taxon>
    </lineage>
</organism>
<dbReference type="RefSeq" id="WP_002696621.1">
    <property type="nucleotide sequence ID" value="NZ_AAWS01000012.1"/>
</dbReference>
<protein>
    <submittedName>
        <fullName evidence="2">Uncharacterized protein</fullName>
    </submittedName>
</protein>
<dbReference type="EMBL" id="AAWS01000012">
    <property type="protein sequence ID" value="EAY29073.1"/>
    <property type="molecule type" value="Genomic_DNA"/>
</dbReference>
<feature type="compositionally biased region" description="Polar residues" evidence="1">
    <location>
        <begin position="79"/>
        <end position="88"/>
    </location>
</feature>
<feature type="region of interest" description="Disordered" evidence="1">
    <location>
        <begin position="302"/>
        <end position="331"/>
    </location>
</feature>
<proteinExistence type="predicted"/>
<dbReference type="Proteomes" id="UP000004095">
    <property type="component" value="Unassembled WGS sequence"/>
</dbReference>
<name>A1ZK47_MICM2</name>
<dbReference type="AlphaFoldDB" id="A1ZK47"/>
<keyword evidence="3" id="KW-1185">Reference proteome</keyword>
<feature type="compositionally biased region" description="Polar residues" evidence="1">
    <location>
        <begin position="15"/>
        <end position="25"/>
    </location>
</feature>
<gene>
    <name evidence="2" type="ORF">M23134_02264</name>
</gene>
<evidence type="ECO:0000256" key="1">
    <source>
        <dbReference type="SAM" id="MobiDB-lite"/>
    </source>
</evidence>
<reference evidence="2 3" key="1">
    <citation type="submission" date="2007-01" db="EMBL/GenBank/DDBJ databases">
        <authorList>
            <person name="Haygood M."/>
            <person name="Podell S."/>
            <person name="Anderson C."/>
            <person name="Hopkinson B."/>
            <person name="Roe K."/>
            <person name="Barbeau K."/>
            <person name="Gaasterland T."/>
            <person name="Ferriera S."/>
            <person name="Johnson J."/>
            <person name="Kravitz S."/>
            <person name="Beeson K."/>
            <person name="Sutton G."/>
            <person name="Rogers Y.-H."/>
            <person name="Friedman R."/>
            <person name="Frazier M."/>
            <person name="Venter J.C."/>
        </authorList>
    </citation>
    <scope>NUCLEOTIDE SEQUENCE [LARGE SCALE GENOMIC DNA]</scope>
    <source>
        <strain evidence="2 3">ATCC 23134</strain>
    </source>
</reference>
<sequence>MNKGQLAKNQDKNQQENSNHTIQQKKTAKGIGTIQRKGGYIPHTSNQSGQPPIQSKQAPISSKHKNVVKFGGHDRNNENRGNVNSSPSGEVIQRKETDPPWYERAWNAAGDAAGDAVDYIGDRATEASEYVSGKMEEGSIYLLNKVLPVGVGVAVQLNGGITWGIPLHTGGSAICYLKRTDENTVNILVRKQGTLAFDTGVGASAMIGKTGSGGKPGAGIGGEAGANFQAGIQGTGIEEFNIPVPQFLMFAGKSALANMLKMNMMTRPINNLLKQNADQYRIRQRIEVGVFAQADAEAGIGVRRPSDDFQGREGRGDTQYGASGWGREGDRDFQGSAPKLVDVFGSKKFDPMALLNLLSVFASAQVRGQVAGGVDQRSQGKKTITSLYLEGEVTSMINIPIPFLSQFLQMIPSGGGAGVELQFTQEEGKDIETSLKVYQKSGEDQVYAGAANNQTFNINLTNLLPTDQILASLKKRQMPNISIKAADMKKAFEKVSFFNRMLLTGGATKKLKGFLRKQQGTRSLLSDKTKSKAENMGGSYAVYLDLGGQMTGPDFMAIVQKIFKIGKEAYDAGKDSENVAQTFKALQDFFAGKADSPELVNLLDDVLDGYKVDTALIRIEGSLGLGISGKLSAGAKVRGDLSAQGGAFVEMDYVKKMGQEGRMNLRHLLAELPKVLNNPLDYFPGNSLIKMLYED</sequence>
<comment type="caution">
    <text evidence="2">The sequence shown here is derived from an EMBL/GenBank/DDBJ whole genome shotgun (WGS) entry which is preliminary data.</text>
</comment>
<evidence type="ECO:0000313" key="3">
    <source>
        <dbReference type="Proteomes" id="UP000004095"/>
    </source>
</evidence>
<evidence type="ECO:0000313" key="2">
    <source>
        <dbReference type="EMBL" id="EAY29073.1"/>
    </source>
</evidence>